<dbReference type="KEGG" id="acab:QRX50_36850"/>
<keyword evidence="3" id="KW-1185">Reference proteome</keyword>
<proteinExistence type="predicted"/>
<accession>A0A9Y2IBN5</accession>
<protein>
    <submittedName>
        <fullName evidence="2">Ankyrin repeat domain-containing protein</fullName>
    </submittedName>
</protein>
<dbReference type="InterPro" id="IPR036770">
    <property type="entry name" value="Ankyrin_rpt-contain_sf"/>
</dbReference>
<sequence length="109" mass="12120">MSRAHIAVENGDIEALRILLDEGVDVHEEHYGLTLLHHAVDAEIDGHVQTGEPLHVDTTAYLLSRGADPLRPASGQSSITADQMAHERGHWLAVELFDAWKVTHRMRRG</sequence>
<name>A0A9Y2IBN5_9PSEU</name>
<evidence type="ECO:0000313" key="3">
    <source>
        <dbReference type="Proteomes" id="UP001236014"/>
    </source>
</evidence>
<dbReference type="PROSITE" id="PS50297">
    <property type="entry name" value="ANK_REP_REGION"/>
    <property type="match status" value="1"/>
</dbReference>
<dbReference type="Proteomes" id="UP001236014">
    <property type="component" value="Chromosome"/>
</dbReference>
<organism evidence="2 3">
    <name type="scientific">Amycolatopsis carbonis</name>
    <dbReference type="NCBI Taxonomy" id="715471"/>
    <lineage>
        <taxon>Bacteria</taxon>
        <taxon>Bacillati</taxon>
        <taxon>Actinomycetota</taxon>
        <taxon>Actinomycetes</taxon>
        <taxon>Pseudonocardiales</taxon>
        <taxon>Pseudonocardiaceae</taxon>
        <taxon>Amycolatopsis</taxon>
    </lineage>
</organism>
<dbReference type="RefSeq" id="WP_285967695.1">
    <property type="nucleotide sequence ID" value="NZ_CP127294.1"/>
</dbReference>
<dbReference type="InterPro" id="IPR002110">
    <property type="entry name" value="Ankyrin_rpt"/>
</dbReference>
<dbReference type="PROSITE" id="PS50088">
    <property type="entry name" value="ANK_REPEAT"/>
    <property type="match status" value="1"/>
</dbReference>
<evidence type="ECO:0000313" key="2">
    <source>
        <dbReference type="EMBL" id="WIX76949.1"/>
    </source>
</evidence>
<dbReference type="Gene3D" id="1.25.40.20">
    <property type="entry name" value="Ankyrin repeat-containing domain"/>
    <property type="match status" value="1"/>
</dbReference>
<dbReference type="Pfam" id="PF12796">
    <property type="entry name" value="Ank_2"/>
    <property type="match status" value="1"/>
</dbReference>
<reference evidence="2 3" key="1">
    <citation type="submission" date="2023-06" db="EMBL/GenBank/DDBJ databases">
        <authorList>
            <person name="Oyuntsetseg B."/>
            <person name="Kim S.B."/>
        </authorList>
    </citation>
    <scope>NUCLEOTIDE SEQUENCE [LARGE SCALE GENOMIC DNA]</scope>
    <source>
        <strain evidence="2 3">2-15</strain>
    </source>
</reference>
<keyword evidence="1" id="KW-0040">ANK repeat</keyword>
<dbReference type="SMART" id="SM00248">
    <property type="entry name" value="ANK"/>
    <property type="match status" value="2"/>
</dbReference>
<dbReference type="EMBL" id="CP127294">
    <property type="protein sequence ID" value="WIX76949.1"/>
    <property type="molecule type" value="Genomic_DNA"/>
</dbReference>
<gene>
    <name evidence="2" type="ORF">QRX50_36850</name>
</gene>
<evidence type="ECO:0000256" key="1">
    <source>
        <dbReference type="PROSITE-ProRule" id="PRU00023"/>
    </source>
</evidence>
<feature type="repeat" description="ANK" evidence="1">
    <location>
        <begin position="1"/>
        <end position="31"/>
    </location>
</feature>
<dbReference type="AlphaFoldDB" id="A0A9Y2IBN5"/>
<dbReference type="SUPFAM" id="SSF48403">
    <property type="entry name" value="Ankyrin repeat"/>
    <property type="match status" value="1"/>
</dbReference>